<dbReference type="InterPro" id="IPR004358">
    <property type="entry name" value="Sig_transdc_His_kin-like_C"/>
</dbReference>
<dbReference type="EMBL" id="JAIKTU010000006">
    <property type="protein sequence ID" value="MBY0755502.1"/>
    <property type="molecule type" value="Genomic_DNA"/>
</dbReference>
<organism evidence="17 18">
    <name type="scientific">Clostridium sardiniense</name>
    <name type="common">Clostridium absonum</name>
    <dbReference type="NCBI Taxonomy" id="29369"/>
    <lineage>
        <taxon>Bacteria</taxon>
        <taxon>Bacillati</taxon>
        <taxon>Bacillota</taxon>
        <taxon>Clostridia</taxon>
        <taxon>Eubacteriales</taxon>
        <taxon>Clostridiaceae</taxon>
        <taxon>Clostridium</taxon>
    </lineage>
</organism>
<dbReference type="CDD" id="cd06225">
    <property type="entry name" value="HAMP"/>
    <property type="match status" value="1"/>
</dbReference>
<dbReference type="Pfam" id="PF02518">
    <property type="entry name" value="HATPase_c"/>
    <property type="match status" value="1"/>
</dbReference>
<dbReference type="SUPFAM" id="SSF55874">
    <property type="entry name" value="ATPase domain of HSP90 chaperone/DNA topoisomerase II/histidine kinase"/>
    <property type="match status" value="1"/>
</dbReference>
<feature type="transmembrane region" description="Helical" evidence="13">
    <location>
        <begin position="156"/>
        <end position="176"/>
    </location>
</feature>
<keyword evidence="12 13" id="KW-0472">Membrane</keyword>
<sequence length="563" mass="63676">MKKKIVTSVIITVIFALVILTSSFMALSSIQEIQNTRDILKNYNNIAAKWIDNGRLEKAELNNFKINGTDIRFTIINKDGKVTFDSISDISNNYLGREEIEKAKMSSSGVGYSERYSETLGLNMIYCATKLSDGTIIRSSVPESTVKIFYAENMKYYIIVVFIVLILSVALALKLVRIIVDPVKHLESVTSKIANGNLQTRVNMGSNDELGHLGKTFNNMADQLQSKMNEIVDKQNRLESILNCMQSGVIAVDNNNDIITINPYAQRIFGININATGKSLNDCIEDKRIKDILKGEDGTEVQVKIKKPARRFLKIKTATVINGYKRIGRVIAIQDITEMKRLENIRTQFVANVSHELKTPLTSIKGFAETLRYVDDEETKNKFLDIIDKEAVRLTRLINDILVLSNLESNTIEEMEEFLPDDIIDDVVNILSEQASRKDIKVTFYRDNINYILGQRDKFLQMALNIIENAIKYSEEGAKVDIKSFSRNGYYNFIVRDTGIGIPEDDLPRIFERFYRVDKARKSGGTGLGLAIVKHIVKSFGGTIEVKSVLNEGTEFIFKIKHV</sequence>
<comment type="subcellular location">
    <subcellularLocation>
        <location evidence="2">Membrane</location>
        <topology evidence="2">Multi-pass membrane protein</topology>
    </subcellularLocation>
</comment>
<dbReference type="Gene3D" id="6.10.340.10">
    <property type="match status" value="1"/>
</dbReference>
<evidence type="ECO:0000256" key="6">
    <source>
        <dbReference type="ARBA" id="ARBA00022692"/>
    </source>
</evidence>
<dbReference type="PROSITE" id="PS50112">
    <property type="entry name" value="PAS"/>
    <property type="match status" value="1"/>
</dbReference>
<dbReference type="RefSeq" id="WP_221860851.1">
    <property type="nucleotide sequence ID" value="NZ_JAIKTU010000006.1"/>
</dbReference>
<dbReference type="SUPFAM" id="SSF55785">
    <property type="entry name" value="PYP-like sensor domain (PAS domain)"/>
    <property type="match status" value="1"/>
</dbReference>
<comment type="catalytic activity">
    <reaction evidence="1">
        <text>ATP + protein L-histidine = ADP + protein N-phospho-L-histidine.</text>
        <dbReference type="EC" id="2.7.13.3"/>
    </reaction>
</comment>
<evidence type="ECO:0000256" key="9">
    <source>
        <dbReference type="ARBA" id="ARBA00022840"/>
    </source>
</evidence>
<evidence type="ECO:0000259" key="15">
    <source>
        <dbReference type="PROSITE" id="PS50112"/>
    </source>
</evidence>
<keyword evidence="18" id="KW-1185">Reference proteome</keyword>
<dbReference type="PANTHER" id="PTHR42878">
    <property type="entry name" value="TWO-COMPONENT HISTIDINE KINASE"/>
    <property type="match status" value="1"/>
</dbReference>
<keyword evidence="6 13" id="KW-0812">Transmembrane</keyword>
<dbReference type="SMART" id="SM00387">
    <property type="entry name" value="HATPase_c"/>
    <property type="match status" value="1"/>
</dbReference>
<dbReference type="SUPFAM" id="SSF158472">
    <property type="entry name" value="HAMP domain-like"/>
    <property type="match status" value="1"/>
</dbReference>
<dbReference type="PROSITE" id="PS50109">
    <property type="entry name" value="HIS_KIN"/>
    <property type="match status" value="1"/>
</dbReference>
<dbReference type="SMART" id="SM00388">
    <property type="entry name" value="HisKA"/>
    <property type="match status" value="1"/>
</dbReference>
<dbReference type="PRINTS" id="PR00344">
    <property type="entry name" value="BCTRLSENSOR"/>
</dbReference>
<dbReference type="Proteomes" id="UP001299068">
    <property type="component" value="Unassembled WGS sequence"/>
</dbReference>
<evidence type="ECO:0000256" key="12">
    <source>
        <dbReference type="ARBA" id="ARBA00023136"/>
    </source>
</evidence>
<evidence type="ECO:0000256" key="4">
    <source>
        <dbReference type="ARBA" id="ARBA00022553"/>
    </source>
</evidence>
<comment type="caution">
    <text evidence="17">The sequence shown here is derived from an EMBL/GenBank/DDBJ whole genome shotgun (WGS) entry which is preliminary data.</text>
</comment>
<dbReference type="Gene3D" id="3.30.450.20">
    <property type="entry name" value="PAS domain"/>
    <property type="match status" value="1"/>
</dbReference>
<name>A0ABS7KXX9_CLOSR</name>
<keyword evidence="10 13" id="KW-1133">Transmembrane helix</keyword>
<evidence type="ECO:0000256" key="7">
    <source>
        <dbReference type="ARBA" id="ARBA00022741"/>
    </source>
</evidence>
<dbReference type="InterPro" id="IPR050351">
    <property type="entry name" value="BphY/WalK/GraS-like"/>
</dbReference>
<dbReference type="CDD" id="cd00082">
    <property type="entry name" value="HisKA"/>
    <property type="match status" value="1"/>
</dbReference>
<gene>
    <name evidence="17" type="ORF">K5V21_08530</name>
</gene>
<protein>
    <recommendedName>
        <fullName evidence="3">histidine kinase</fullName>
        <ecNumber evidence="3">2.7.13.3</ecNumber>
    </recommendedName>
</protein>
<dbReference type="InterPro" id="IPR003660">
    <property type="entry name" value="HAMP_dom"/>
</dbReference>
<evidence type="ECO:0000256" key="13">
    <source>
        <dbReference type="SAM" id="Phobius"/>
    </source>
</evidence>
<keyword evidence="9" id="KW-0067">ATP-binding</keyword>
<dbReference type="Pfam" id="PF00512">
    <property type="entry name" value="HisKA"/>
    <property type="match status" value="1"/>
</dbReference>
<evidence type="ECO:0000256" key="2">
    <source>
        <dbReference type="ARBA" id="ARBA00004141"/>
    </source>
</evidence>
<dbReference type="Gene3D" id="3.30.565.10">
    <property type="entry name" value="Histidine kinase-like ATPase, C-terminal domain"/>
    <property type="match status" value="1"/>
</dbReference>
<evidence type="ECO:0000313" key="17">
    <source>
        <dbReference type="EMBL" id="MBY0755502.1"/>
    </source>
</evidence>
<dbReference type="InterPro" id="IPR036890">
    <property type="entry name" value="HATPase_C_sf"/>
</dbReference>
<evidence type="ECO:0000259" key="16">
    <source>
        <dbReference type="PROSITE" id="PS50885"/>
    </source>
</evidence>
<proteinExistence type="predicted"/>
<dbReference type="PROSITE" id="PS50885">
    <property type="entry name" value="HAMP"/>
    <property type="match status" value="1"/>
</dbReference>
<keyword evidence="5" id="KW-0808">Transferase</keyword>
<evidence type="ECO:0000256" key="8">
    <source>
        <dbReference type="ARBA" id="ARBA00022777"/>
    </source>
</evidence>
<dbReference type="Pfam" id="PF00672">
    <property type="entry name" value="HAMP"/>
    <property type="match status" value="1"/>
</dbReference>
<keyword evidence="11" id="KW-0902">Two-component regulatory system</keyword>
<dbReference type="Pfam" id="PF13188">
    <property type="entry name" value="PAS_8"/>
    <property type="match status" value="1"/>
</dbReference>
<dbReference type="InterPro" id="IPR036097">
    <property type="entry name" value="HisK_dim/P_sf"/>
</dbReference>
<dbReference type="InterPro" id="IPR035965">
    <property type="entry name" value="PAS-like_dom_sf"/>
</dbReference>
<dbReference type="CDD" id="cd00075">
    <property type="entry name" value="HATPase"/>
    <property type="match status" value="1"/>
</dbReference>
<accession>A0ABS7KXX9</accession>
<evidence type="ECO:0000256" key="1">
    <source>
        <dbReference type="ARBA" id="ARBA00000085"/>
    </source>
</evidence>
<keyword evidence="4" id="KW-0597">Phosphoprotein</keyword>
<evidence type="ECO:0000256" key="3">
    <source>
        <dbReference type="ARBA" id="ARBA00012438"/>
    </source>
</evidence>
<dbReference type="InterPro" id="IPR000014">
    <property type="entry name" value="PAS"/>
</dbReference>
<dbReference type="InterPro" id="IPR003661">
    <property type="entry name" value="HisK_dim/P_dom"/>
</dbReference>
<dbReference type="NCBIfam" id="TIGR00229">
    <property type="entry name" value="sensory_box"/>
    <property type="match status" value="1"/>
</dbReference>
<keyword evidence="7" id="KW-0547">Nucleotide-binding</keyword>
<dbReference type="PANTHER" id="PTHR42878:SF7">
    <property type="entry name" value="SENSOR HISTIDINE KINASE GLRK"/>
    <property type="match status" value="1"/>
</dbReference>
<dbReference type="EC" id="2.7.13.3" evidence="3"/>
<evidence type="ECO:0000256" key="10">
    <source>
        <dbReference type="ARBA" id="ARBA00022989"/>
    </source>
</evidence>
<evidence type="ECO:0000256" key="5">
    <source>
        <dbReference type="ARBA" id="ARBA00022679"/>
    </source>
</evidence>
<evidence type="ECO:0000313" key="18">
    <source>
        <dbReference type="Proteomes" id="UP001299068"/>
    </source>
</evidence>
<feature type="domain" description="PAS" evidence="15">
    <location>
        <begin position="234"/>
        <end position="272"/>
    </location>
</feature>
<evidence type="ECO:0000259" key="14">
    <source>
        <dbReference type="PROSITE" id="PS50109"/>
    </source>
</evidence>
<dbReference type="InterPro" id="IPR005467">
    <property type="entry name" value="His_kinase_dom"/>
</dbReference>
<dbReference type="SUPFAM" id="SSF47384">
    <property type="entry name" value="Homodimeric domain of signal transducing histidine kinase"/>
    <property type="match status" value="1"/>
</dbReference>
<dbReference type="SMART" id="SM00304">
    <property type="entry name" value="HAMP"/>
    <property type="match status" value="1"/>
</dbReference>
<dbReference type="Gene3D" id="1.10.287.130">
    <property type="match status" value="1"/>
</dbReference>
<dbReference type="InterPro" id="IPR003594">
    <property type="entry name" value="HATPase_dom"/>
</dbReference>
<feature type="domain" description="HAMP" evidence="16">
    <location>
        <begin position="177"/>
        <end position="229"/>
    </location>
</feature>
<feature type="domain" description="Histidine kinase" evidence="14">
    <location>
        <begin position="352"/>
        <end position="563"/>
    </location>
</feature>
<evidence type="ECO:0000256" key="11">
    <source>
        <dbReference type="ARBA" id="ARBA00023012"/>
    </source>
</evidence>
<keyword evidence="8" id="KW-0418">Kinase</keyword>
<reference evidence="17 18" key="1">
    <citation type="journal article" date="2021" name="Cell Host Microbe">
        <title>in vivo commensal control of Clostridioides difficile virulence.</title>
        <authorList>
            <person name="Girinathan B.P."/>
            <person name="Dibenedetto N."/>
            <person name="Worley J.N."/>
            <person name="Peltier J."/>
            <person name="Arrieta-Ortiz M.L."/>
            <person name="Rupa Christinal Immanuel S."/>
            <person name="Lavin R."/>
            <person name="Delaney M.L."/>
            <person name="Cummins C."/>
            <person name="Hoffmann M."/>
            <person name="Luo Y."/>
            <person name="Gonzalez-Escalona N."/>
            <person name="Allard M."/>
            <person name="Onderdonk A.B."/>
            <person name="Gerber G.K."/>
            <person name="Sonenshein A.L."/>
            <person name="Baliga N."/>
            <person name="Dupuy B."/>
            <person name="Bry L."/>
        </authorList>
    </citation>
    <scope>NUCLEOTIDE SEQUENCE [LARGE SCALE GENOMIC DNA]</scope>
    <source>
        <strain evidence="17 18">DSM 599</strain>
    </source>
</reference>